<protein>
    <submittedName>
        <fullName evidence="2">Uncharacterized protein</fullName>
    </submittedName>
</protein>
<feature type="region of interest" description="Disordered" evidence="1">
    <location>
        <begin position="101"/>
        <end position="130"/>
    </location>
</feature>
<gene>
    <name evidence="2" type="ORF">H6G06_16690</name>
</gene>
<accession>A0A926WI84</accession>
<comment type="caution">
    <text evidence="2">The sequence shown here is derived from an EMBL/GenBank/DDBJ whole genome shotgun (WGS) entry which is preliminary data.</text>
</comment>
<dbReference type="EMBL" id="JACJQU010000010">
    <property type="protein sequence ID" value="MBD2295074.1"/>
    <property type="molecule type" value="Genomic_DNA"/>
</dbReference>
<reference evidence="3" key="1">
    <citation type="journal article" date="2020" name="ISME J.">
        <title>Comparative genomics reveals insights into cyanobacterial evolution and habitat adaptation.</title>
        <authorList>
            <person name="Chen M.Y."/>
            <person name="Teng W.K."/>
            <person name="Zhao L."/>
            <person name="Hu C.X."/>
            <person name="Zhou Y.K."/>
            <person name="Han B.P."/>
            <person name="Song L.R."/>
            <person name="Shu W.S."/>
        </authorList>
    </citation>
    <scope>NUCLEOTIDE SEQUENCE [LARGE SCALE GENOMIC DNA]</scope>
    <source>
        <strain evidence="3">FACHB-251</strain>
    </source>
</reference>
<feature type="compositionally biased region" description="Polar residues" evidence="1">
    <location>
        <begin position="101"/>
        <end position="114"/>
    </location>
</feature>
<dbReference type="AlphaFoldDB" id="A0A926WI84"/>
<dbReference type="Proteomes" id="UP000662185">
    <property type="component" value="Unassembled WGS sequence"/>
</dbReference>
<sequence length="303" mass="34772">MLPNQNDSATSHAEIAVSSELTELSTDEWRDRIFLERQVEKAFYAAAKALKEIRDRRLYRSTHSTFENYCRSRFGFTNRHVNYLIAGSLVVENLMGTNNSQIKTQDQTRTNGSQIEIPEEKRTNGSQILPTSERQVRPLVSLEPEEQRLAWQQAVEQAGGKIPSGRQVKDIVDKIRERTKVPNPYHVGEVCILLPKENPELKGKSGCWGVITHVGDYSCTIETWDTEYTVKIEHLKSLELLDEECQFMQQLCLRLRRLHQIENRDSAVDWLCSGLGKQPKPYLSPLQSKLLNLVEQEYGLTLT</sequence>
<evidence type="ECO:0000313" key="3">
    <source>
        <dbReference type="Proteomes" id="UP000662185"/>
    </source>
</evidence>
<name>A0A926WI84_9NOST</name>
<keyword evidence="3" id="KW-1185">Reference proteome</keyword>
<organism evidence="2 3">
    <name type="scientific">Anabaena sphaerica FACHB-251</name>
    <dbReference type="NCBI Taxonomy" id="2692883"/>
    <lineage>
        <taxon>Bacteria</taxon>
        <taxon>Bacillati</taxon>
        <taxon>Cyanobacteriota</taxon>
        <taxon>Cyanophyceae</taxon>
        <taxon>Nostocales</taxon>
        <taxon>Nostocaceae</taxon>
        <taxon>Anabaena</taxon>
    </lineage>
</organism>
<evidence type="ECO:0000313" key="2">
    <source>
        <dbReference type="EMBL" id="MBD2295074.1"/>
    </source>
</evidence>
<proteinExistence type="predicted"/>
<evidence type="ECO:0000256" key="1">
    <source>
        <dbReference type="SAM" id="MobiDB-lite"/>
    </source>
</evidence>